<dbReference type="Proteomes" id="UP000283269">
    <property type="component" value="Unassembled WGS sequence"/>
</dbReference>
<evidence type="ECO:0000313" key="8">
    <source>
        <dbReference type="EMBL" id="PPQ79728.1"/>
    </source>
</evidence>
<gene>
    <name evidence="8" type="ORF">CVT25_003295</name>
</gene>
<organism evidence="8 9">
    <name type="scientific">Psilocybe cyanescens</name>
    <dbReference type="NCBI Taxonomy" id="93625"/>
    <lineage>
        <taxon>Eukaryota</taxon>
        <taxon>Fungi</taxon>
        <taxon>Dikarya</taxon>
        <taxon>Basidiomycota</taxon>
        <taxon>Agaricomycotina</taxon>
        <taxon>Agaricomycetes</taxon>
        <taxon>Agaricomycetidae</taxon>
        <taxon>Agaricales</taxon>
        <taxon>Agaricineae</taxon>
        <taxon>Strophariaceae</taxon>
        <taxon>Psilocybe</taxon>
    </lineage>
</organism>
<dbReference type="GO" id="GO:0005886">
    <property type="term" value="C:plasma membrane"/>
    <property type="evidence" value="ECO:0007669"/>
    <property type="project" value="TreeGrafter"/>
</dbReference>
<reference evidence="8 9" key="1">
    <citation type="journal article" date="2018" name="Evol. Lett.">
        <title>Horizontal gene cluster transfer increased hallucinogenic mushroom diversity.</title>
        <authorList>
            <person name="Reynolds H.T."/>
            <person name="Vijayakumar V."/>
            <person name="Gluck-Thaler E."/>
            <person name="Korotkin H.B."/>
            <person name="Matheny P.B."/>
            <person name="Slot J.C."/>
        </authorList>
    </citation>
    <scope>NUCLEOTIDE SEQUENCE [LARGE SCALE GENOMIC DNA]</scope>
    <source>
        <strain evidence="8 9">2631</strain>
    </source>
</reference>
<dbReference type="AlphaFoldDB" id="A0A409WMJ0"/>
<name>A0A409WMJ0_PSICY</name>
<dbReference type="InterPro" id="IPR051836">
    <property type="entry name" value="Kremen_rcpt"/>
</dbReference>
<dbReference type="EMBL" id="NHYD01003366">
    <property type="protein sequence ID" value="PPQ79728.1"/>
    <property type="molecule type" value="Genomic_DNA"/>
</dbReference>
<keyword evidence="5" id="KW-0472">Membrane</keyword>
<evidence type="ECO:0000256" key="6">
    <source>
        <dbReference type="ARBA" id="ARBA00023180"/>
    </source>
</evidence>
<sequence length="141" mass="14592">MSGGATAETCTTTCKTNGFQLAGLEFGGECWCNSYMALTDLVPDSDCNSICDADHTELCGAGNRLAVYEDTTAPPLDFGTCLLPSFITPDSETGYKFTFKMVPSSGGGSSVPLALVPNGDPALVNGGGPLPQQFFQLSVCS</sequence>
<dbReference type="PROSITE" id="PS51212">
    <property type="entry name" value="WSC"/>
    <property type="match status" value="1"/>
</dbReference>
<dbReference type="PANTHER" id="PTHR24269:SF16">
    <property type="entry name" value="PROTEIN SLG1"/>
    <property type="match status" value="1"/>
</dbReference>
<evidence type="ECO:0000256" key="2">
    <source>
        <dbReference type="ARBA" id="ARBA00022692"/>
    </source>
</evidence>
<protein>
    <recommendedName>
        <fullName evidence="7">WSC domain-containing protein</fullName>
    </recommendedName>
</protein>
<comment type="caution">
    <text evidence="8">The sequence shown here is derived from an EMBL/GenBank/DDBJ whole genome shotgun (WGS) entry which is preliminary data.</text>
</comment>
<keyword evidence="6" id="KW-0325">Glycoprotein</keyword>
<keyword evidence="2" id="KW-0812">Transmembrane</keyword>
<feature type="domain" description="WSC" evidence="7">
    <location>
        <begin position="1"/>
        <end position="71"/>
    </location>
</feature>
<evidence type="ECO:0000259" key="7">
    <source>
        <dbReference type="PROSITE" id="PS51212"/>
    </source>
</evidence>
<dbReference type="OrthoDB" id="5985073at2759"/>
<evidence type="ECO:0000256" key="3">
    <source>
        <dbReference type="ARBA" id="ARBA00022729"/>
    </source>
</evidence>
<dbReference type="STRING" id="93625.A0A409WMJ0"/>
<evidence type="ECO:0000313" key="9">
    <source>
        <dbReference type="Proteomes" id="UP000283269"/>
    </source>
</evidence>
<dbReference type="InterPro" id="IPR002889">
    <property type="entry name" value="WSC_carb-bd"/>
</dbReference>
<comment type="subcellular location">
    <subcellularLocation>
        <location evidence="1">Membrane</location>
        <topology evidence="1">Single-pass membrane protein</topology>
    </subcellularLocation>
</comment>
<keyword evidence="3" id="KW-0732">Signal</keyword>
<keyword evidence="9" id="KW-1185">Reference proteome</keyword>
<proteinExistence type="predicted"/>
<dbReference type="Pfam" id="PF01822">
    <property type="entry name" value="WSC"/>
    <property type="match status" value="1"/>
</dbReference>
<dbReference type="InParanoid" id="A0A409WMJ0"/>
<accession>A0A409WMJ0</accession>
<dbReference type="PANTHER" id="PTHR24269">
    <property type="entry name" value="KREMEN PROTEIN"/>
    <property type="match status" value="1"/>
</dbReference>
<evidence type="ECO:0000256" key="1">
    <source>
        <dbReference type="ARBA" id="ARBA00004167"/>
    </source>
</evidence>
<keyword evidence="4" id="KW-1133">Transmembrane helix</keyword>
<evidence type="ECO:0000256" key="4">
    <source>
        <dbReference type="ARBA" id="ARBA00022989"/>
    </source>
</evidence>
<evidence type="ECO:0000256" key="5">
    <source>
        <dbReference type="ARBA" id="ARBA00023136"/>
    </source>
</evidence>